<accession>A0A2G6KEI0</accession>
<organism evidence="1 2">
    <name type="scientific">candidate division KSB3 bacterium</name>
    <dbReference type="NCBI Taxonomy" id="2044937"/>
    <lineage>
        <taxon>Bacteria</taxon>
        <taxon>candidate division KSB3</taxon>
    </lineage>
</organism>
<evidence type="ECO:0000313" key="2">
    <source>
        <dbReference type="Proteomes" id="UP000230821"/>
    </source>
</evidence>
<gene>
    <name evidence="1" type="ORF">CSA56_09005</name>
</gene>
<name>A0A2G6KEI0_9BACT</name>
<sequence>MKWPNRDKKIFLDRWGIIRQYTEELIPVPLEGKKDLLSYIPPEPAEEPFLKLLPELLQRFQGKKQELS</sequence>
<dbReference type="Proteomes" id="UP000230821">
    <property type="component" value="Unassembled WGS sequence"/>
</dbReference>
<dbReference type="EMBL" id="PDSK01000092">
    <property type="protein sequence ID" value="PIE34045.1"/>
    <property type="molecule type" value="Genomic_DNA"/>
</dbReference>
<proteinExistence type="predicted"/>
<comment type="caution">
    <text evidence="1">The sequence shown here is derived from an EMBL/GenBank/DDBJ whole genome shotgun (WGS) entry which is preliminary data.</text>
</comment>
<dbReference type="AlphaFoldDB" id="A0A2G6KEI0"/>
<reference evidence="1 2" key="1">
    <citation type="submission" date="2017-10" db="EMBL/GenBank/DDBJ databases">
        <title>Novel microbial diversity and functional potential in the marine mammal oral microbiome.</title>
        <authorList>
            <person name="Dudek N.K."/>
            <person name="Sun C.L."/>
            <person name="Burstein D."/>
            <person name="Kantor R.S."/>
            <person name="Aliaga Goltsman D.S."/>
            <person name="Bik E.M."/>
            <person name="Thomas B.C."/>
            <person name="Banfield J.F."/>
            <person name="Relman D.A."/>
        </authorList>
    </citation>
    <scope>NUCLEOTIDE SEQUENCE [LARGE SCALE GENOMIC DNA]</scope>
    <source>
        <strain evidence="1">DOLJORAL78_47_16</strain>
    </source>
</reference>
<evidence type="ECO:0000313" key="1">
    <source>
        <dbReference type="EMBL" id="PIE34045.1"/>
    </source>
</evidence>
<protein>
    <submittedName>
        <fullName evidence="1">Uncharacterized protein</fullName>
    </submittedName>
</protein>